<keyword evidence="5" id="KW-0997">Cell inner membrane</keyword>
<dbReference type="PANTHER" id="PTHR32063:SF76">
    <property type="entry name" value="EFFLUX PUMP MEMBRANE TRANSPORTER"/>
    <property type="match status" value="1"/>
</dbReference>
<evidence type="ECO:0000256" key="3">
    <source>
        <dbReference type="ARBA" id="ARBA00022448"/>
    </source>
</evidence>
<evidence type="ECO:0000256" key="7">
    <source>
        <dbReference type="ARBA" id="ARBA00022989"/>
    </source>
</evidence>
<feature type="transmembrane region" description="Helical" evidence="9">
    <location>
        <begin position="900"/>
        <end position="920"/>
    </location>
</feature>
<dbReference type="PRINTS" id="PR00702">
    <property type="entry name" value="ACRIFLAVINRP"/>
</dbReference>
<name>A0ABN0D034_9FIRM</name>
<dbReference type="Gene3D" id="1.20.1640.10">
    <property type="entry name" value="Multidrug efflux transporter AcrB transmembrane domain"/>
    <property type="match status" value="2"/>
</dbReference>
<evidence type="ECO:0000256" key="4">
    <source>
        <dbReference type="ARBA" id="ARBA00022475"/>
    </source>
</evidence>
<evidence type="ECO:0000256" key="5">
    <source>
        <dbReference type="ARBA" id="ARBA00022519"/>
    </source>
</evidence>
<dbReference type="SUPFAM" id="SSF82866">
    <property type="entry name" value="Multidrug efflux transporter AcrB transmembrane domain"/>
    <property type="match status" value="2"/>
</dbReference>
<organism evidence="10 11">
    <name type="scientific">Megasphaera lornae</name>
    <dbReference type="NCBI Taxonomy" id="1000568"/>
    <lineage>
        <taxon>Bacteria</taxon>
        <taxon>Bacillati</taxon>
        <taxon>Bacillota</taxon>
        <taxon>Negativicutes</taxon>
        <taxon>Veillonellales</taxon>
        <taxon>Veillonellaceae</taxon>
        <taxon>Megasphaera</taxon>
    </lineage>
</organism>
<gene>
    <name evidence="10" type="ORF">HMPREF1039_0596</name>
</gene>
<feature type="transmembrane region" description="Helical" evidence="9">
    <location>
        <begin position="1004"/>
        <end position="1028"/>
    </location>
</feature>
<dbReference type="Gene3D" id="3.30.70.1320">
    <property type="entry name" value="Multidrug efflux transporter AcrB pore domain like"/>
    <property type="match status" value="1"/>
</dbReference>
<dbReference type="RefSeq" id="WP_007391840.1">
    <property type="nucleotide sequence ID" value="NZ_AFIJ01000045.1"/>
</dbReference>
<reference evidence="10 11" key="1">
    <citation type="submission" date="2011-04" db="EMBL/GenBank/DDBJ databases">
        <authorList>
            <person name="Harkins D.M."/>
            <person name="Madupu R."/>
            <person name="Durkin A.S."/>
            <person name="Torralba M."/>
            <person name="Methe B."/>
            <person name="Sutton G.G."/>
            <person name="Nelson K.E."/>
        </authorList>
    </citation>
    <scope>NUCLEOTIDE SEQUENCE [LARGE SCALE GENOMIC DNA]</scope>
    <source>
        <strain evidence="10 11">UPII 199-6</strain>
    </source>
</reference>
<dbReference type="SUPFAM" id="SSF82714">
    <property type="entry name" value="Multidrug efflux transporter AcrB TolC docking domain, DN and DC subdomains"/>
    <property type="match status" value="2"/>
</dbReference>
<dbReference type="InterPro" id="IPR001036">
    <property type="entry name" value="Acrflvin-R"/>
</dbReference>
<feature type="transmembrane region" description="Helical" evidence="9">
    <location>
        <begin position="341"/>
        <end position="360"/>
    </location>
</feature>
<dbReference type="SUPFAM" id="SSF82693">
    <property type="entry name" value="Multidrug efflux transporter AcrB pore domain, PN1, PN2, PC1 and PC2 subdomains"/>
    <property type="match status" value="4"/>
</dbReference>
<evidence type="ECO:0000313" key="10">
    <source>
        <dbReference type="EMBL" id="EGL35151.1"/>
    </source>
</evidence>
<dbReference type="InterPro" id="IPR027463">
    <property type="entry name" value="AcrB_DN_DC_subdom"/>
</dbReference>
<evidence type="ECO:0000256" key="2">
    <source>
        <dbReference type="ARBA" id="ARBA00010942"/>
    </source>
</evidence>
<comment type="subcellular location">
    <subcellularLocation>
        <location evidence="1">Cell inner membrane</location>
        <topology evidence="1">Multi-pass membrane protein</topology>
    </subcellularLocation>
</comment>
<sequence>MIAAFFIKRPVLAIVISLFITIMGVLALITLPVAKYPNVTPPQVHVTASYVGADAEGISATVANTIERQLSGIDHLVSIESSSNDSGIYTLQALFDSGSNADMDAVNMQNRINQVIPLLPQEVAQAGVSVQKSTTSMAMVFALESPHGTYDQTFMKSYAAQYFLDAVKGVPGVGNVQEFGADYAMRIWLNPMKMAICKVTPMDVAAALRSQNIQAPVGTVGAMPAPADQTYQYTLRANGRLQTADQFRQLIIRANPEGTAVRLGDVADVQLGARDYTVYSNLNGHPAVGFMVALTADANAMQTVGKVREVMEKAQEKFPDDLTYKVVYDSTKFVKASIEEVLKTLIEALLLVAFIVFLFLQSPRSTLIPLMAVPVSLLGTFACFKIMGFSINTLTLFAMVLAIGLLVDDAIVVIEAVEYEIKYNNRPPKEATLVAMKNVQNPVIGVACVLAAVFVPVAFIGGMSGVLYRQFALTIAVSVGISAFVALTLTPALCTLLLREAPPDSTGKGIRGLFARFNYGFERLVDWYGGKLVHLKKHLALCFFVPVLLIGLTGVFFRSLPTGFVPPEDNGFVIMNLTLPEGMSQKETEKVSRRFSQWVRQQPGVSQMLNVIGFSVLAGGPKPNSATAFIGMDDWSKRPTLDLSSYMLAGKIMKHGMEVPEAMTIGMNPPPIDGMGTSSGFTVQLENRGGHTTEELWQTAQNFIKAAKKRPEIRMVFTAFAGDTPGYELTVDRERAAREGVNLKELYSTLQAFYGSYQVNDFSMFGRNFKVVLQAAPAYRSSIADNAHIGVRNNKGEIVPVNNFLKPKPVGAASVVTRFNNYPAIKVQGIPAKGYSSGDALKALAAVAKETLGEGYAYEWSGMSREEVAAGHQTLYIFALAFLFVFLILAALYESWKVPFAVLLSVPTGLFGASFFAYVLHLQNNIYFQIGILAVIGLAAKNAVLIIEYAKVRVETRGMDSVSAVIEAAKIRIRPIIMTSSAFVFGSLPLIASSGAGASSRITMGITVVFGTTVATLFGVFLIPMLFLSVQRLSGTKLGLNKNK</sequence>
<keyword evidence="6 9" id="KW-0812">Transmembrane</keyword>
<evidence type="ECO:0000256" key="8">
    <source>
        <dbReference type="ARBA" id="ARBA00023136"/>
    </source>
</evidence>
<feature type="transmembrane region" description="Helical" evidence="9">
    <location>
        <begin position="438"/>
        <end position="459"/>
    </location>
</feature>
<keyword evidence="7 9" id="KW-1133">Transmembrane helix</keyword>
<feature type="transmembrane region" description="Helical" evidence="9">
    <location>
        <begin position="471"/>
        <end position="498"/>
    </location>
</feature>
<evidence type="ECO:0000256" key="1">
    <source>
        <dbReference type="ARBA" id="ARBA00004429"/>
    </source>
</evidence>
<dbReference type="EMBL" id="AFIJ01000045">
    <property type="protein sequence ID" value="EGL35151.1"/>
    <property type="molecule type" value="Genomic_DNA"/>
</dbReference>
<feature type="transmembrane region" description="Helical" evidence="9">
    <location>
        <begin position="875"/>
        <end position="893"/>
    </location>
</feature>
<evidence type="ECO:0000256" key="6">
    <source>
        <dbReference type="ARBA" id="ARBA00022692"/>
    </source>
</evidence>
<comment type="caution">
    <text evidence="10">The sequence shown here is derived from an EMBL/GenBank/DDBJ whole genome shotgun (WGS) entry which is preliminary data.</text>
</comment>
<dbReference type="PANTHER" id="PTHR32063">
    <property type="match status" value="1"/>
</dbReference>
<feature type="transmembrane region" description="Helical" evidence="9">
    <location>
        <begin position="394"/>
        <end position="417"/>
    </location>
</feature>
<comment type="similarity">
    <text evidence="2">Belongs to the resistance-nodulation-cell division (RND) (TC 2.A.6) family.</text>
</comment>
<dbReference type="Pfam" id="PF00873">
    <property type="entry name" value="ACR_tran"/>
    <property type="match status" value="1"/>
</dbReference>
<keyword evidence="4" id="KW-1003">Cell membrane</keyword>
<dbReference type="InterPro" id="IPR004764">
    <property type="entry name" value="MdtF-like"/>
</dbReference>
<protein>
    <submittedName>
        <fullName evidence="10">RND transporter, HAE1 family</fullName>
    </submittedName>
</protein>
<dbReference type="NCBIfam" id="TIGR00915">
    <property type="entry name" value="2A0602"/>
    <property type="match status" value="1"/>
</dbReference>
<keyword evidence="8 9" id="KW-0472">Membrane</keyword>
<proteinExistence type="inferred from homology"/>
<feature type="transmembrane region" description="Helical" evidence="9">
    <location>
        <begin position="12"/>
        <end position="34"/>
    </location>
</feature>
<keyword evidence="3" id="KW-0813">Transport</keyword>
<keyword evidence="11" id="KW-1185">Reference proteome</keyword>
<dbReference type="Gene3D" id="3.30.70.1440">
    <property type="entry name" value="Multidrug efflux transporter AcrB pore domain"/>
    <property type="match status" value="1"/>
</dbReference>
<feature type="transmembrane region" description="Helical" evidence="9">
    <location>
        <begin position="539"/>
        <end position="557"/>
    </location>
</feature>
<feature type="transmembrane region" description="Helical" evidence="9">
    <location>
        <begin position="971"/>
        <end position="992"/>
    </location>
</feature>
<feature type="transmembrane region" description="Helical" evidence="9">
    <location>
        <begin position="367"/>
        <end position="388"/>
    </location>
</feature>
<dbReference type="Gene3D" id="3.30.70.1430">
    <property type="entry name" value="Multidrug efflux transporter AcrB pore domain"/>
    <property type="match status" value="2"/>
</dbReference>
<feature type="transmembrane region" description="Helical" evidence="9">
    <location>
        <begin position="926"/>
        <end position="950"/>
    </location>
</feature>
<evidence type="ECO:0000313" key="11">
    <source>
        <dbReference type="Proteomes" id="UP000004018"/>
    </source>
</evidence>
<evidence type="ECO:0000256" key="9">
    <source>
        <dbReference type="SAM" id="Phobius"/>
    </source>
</evidence>
<dbReference type="Proteomes" id="UP000004018">
    <property type="component" value="Unassembled WGS sequence"/>
</dbReference>
<accession>A0ABN0D034</accession>
<dbReference type="Gene3D" id="3.30.2090.10">
    <property type="entry name" value="Multidrug efflux transporter AcrB TolC docking domain, DN and DC subdomains"/>
    <property type="match status" value="2"/>
</dbReference>